<dbReference type="EMBL" id="HBEY01005692">
    <property type="protein sequence ID" value="CAD8599455.1"/>
    <property type="molecule type" value="Transcribed_RNA"/>
</dbReference>
<dbReference type="PROSITE" id="PS50003">
    <property type="entry name" value="PH_DOMAIN"/>
    <property type="match status" value="1"/>
</dbReference>
<reference evidence="3" key="1">
    <citation type="submission" date="2021-01" db="EMBL/GenBank/DDBJ databases">
        <authorList>
            <person name="Corre E."/>
            <person name="Pelletier E."/>
            <person name="Niang G."/>
            <person name="Scheremetjew M."/>
            <person name="Finn R."/>
            <person name="Kale V."/>
            <person name="Holt S."/>
            <person name="Cochrane G."/>
            <person name="Meng A."/>
            <person name="Brown T."/>
            <person name="Cohen L."/>
        </authorList>
    </citation>
    <scope>NUCLEOTIDE SEQUENCE</scope>
    <source>
        <strain evidence="3">PLY182g</strain>
    </source>
</reference>
<feature type="domain" description="PH" evidence="1">
    <location>
        <begin position="7"/>
        <end position="187"/>
    </location>
</feature>
<dbReference type="InterPro" id="IPR036034">
    <property type="entry name" value="PDZ_sf"/>
</dbReference>
<evidence type="ECO:0000313" key="3">
    <source>
        <dbReference type="EMBL" id="CAD8599455.1"/>
    </source>
</evidence>
<dbReference type="AlphaFoldDB" id="A0A7S0L521"/>
<dbReference type="Gene3D" id="2.30.29.30">
    <property type="entry name" value="Pleckstrin-homology domain (PH domain)/Phosphotyrosine-binding domain (PTB)"/>
    <property type="match status" value="1"/>
</dbReference>
<dbReference type="InterPro" id="IPR011993">
    <property type="entry name" value="PH-like_dom_sf"/>
</dbReference>
<feature type="domain" description="PDZ" evidence="2">
    <location>
        <begin position="46"/>
        <end position="97"/>
    </location>
</feature>
<dbReference type="SMART" id="SM00233">
    <property type="entry name" value="PH"/>
    <property type="match status" value="1"/>
</dbReference>
<dbReference type="SUPFAM" id="SSF50156">
    <property type="entry name" value="PDZ domain-like"/>
    <property type="match status" value="1"/>
</dbReference>
<proteinExistence type="predicted"/>
<accession>A0A7S0L521</accession>
<evidence type="ECO:0008006" key="4">
    <source>
        <dbReference type="Google" id="ProtNLM"/>
    </source>
</evidence>
<protein>
    <recommendedName>
        <fullName evidence="4">PDZ domain-containing protein</fullName>
    </recommendedName>
</protein>
<dbReference type="PROSITE" id="PS50106">
    <property type="entry name" value="PDZ"/>
    <property type="match status" value="1"/>
</dbReference>
<dbReference type="InterPro" id="IPR001849">
    <property type="entry name" value="PH_domain"/>
</dbReference>
<organism evidence="3">
    <name type="scientific">Coccolithus braarudii</name>
    <dbReference type="NCBI Taxonomy" id="221442"/>
    <lineage>
        <taxon>Eukaryota</taxon>
        <taxon>Haptista</taxon>
        <taxon>Haptophyta</taxon>
        <taxon>Prymnesiophyceae</taxon>
        <taxon>Coccolithales</taxon>
        <taxon>Coccolithaceae</taxon>
        <taxon>Coccolithus</taxon>
    </lineage>
</organism>
<evidence type="ECO:0000259" key="2">
    <source>
        <dbReference type="PROSITE" id="PS50106"/>
    </source>
</evidence>
<name>A0A7S0L521_9EUKA</name>
<sequence length="217" mass="23407">MFTRRPDVIKVGTLTKEGGTRLSATFPSQRVCVLLTRKLEYYQPLTIKLHHGNEQTKLGIDLNDWNLVVHVKPGYPASAEGGLSVGDVLVGVNGDEIGDGLATELLSGSSSTSVNGVCKLRVLRPKGEVPLTSAGSRRLLRRHGGWAFAVLPNPRDVAQPRRSTFVFVAETESDAEEWITQVEAAIRSCTLLDRGRGGAGPVSLPSTADVWATLIHQ</sequence>
<dbReference type="InterPro" id="IPR001478">
    <property type="entry name" value="PDZ"/>
</dbReference>
<dbReference type="SUPFAM" id="SSF50729">
    <property type="entry name" value="PH domain-like"/>
    <property type="match status" value="1"/>
</dbReference>
<gene>
    <name evidence="3" type="ORF">CPEL01642_LOCUS2785</name>
</gene>
<dbReference type="Gene3D" id="2.30.42.10">
    <property type="match status" value="1"/>
</dbReference>
<evidence type="ECO:0000259" key="1">
    <source>
        <dbReference type="PROSITE" id="PS50003"/>
    </source>
</evidence>